<dbReference type="PRINTS" id="PR00088">
    <property type="entry name" value="HAEMOXYGNASE"/>
</dbReference>
<dbReference type="Proteomes" id="UP001645859">
    <property type="component" value="Unassembled WGS sequence"/>
</dbReference>
<dbReference type="EMBL" id="QYAC01000005">
    <property type="protein sequence ID" value="MBL3679774.1"/>
    <property type="molecule type" value="Genomic_DNA"/>
</dbReference>
<reference evidence="4 5" key="1">
    <citation type="submission" date="2018-09" db="EMBL/GenBank/DDBJ databases">
        <title>Comparative genomics of Leucobacter spp.</title>
        <authorList>
            <person name="Reis A.C."/>
            <person name="Kolvenbach B.A."/>
            <person name="Corvini P.F.X."/>
            <person name="Nunes O.C."/>
        </authorList>
    </citation>
    <scope>NUCLEOTIDE SEQUENCE [LARGE SCALE GENOMIC DNA]</scope>
    <source>
        <strain evidence="4 5">TAN 31504</strain>
    </source>
</reference>
<proteinExistence type="predicted"/>
<name>A0ABS1SGT8_9MICO</name>
<evidence type="ECO:0000256" key="2">
    <source>
        <dbReference type="ARBA" id="ARBA00022723"/>
    </source>
</evidence>
<evidence type="ECO:0000256" key="3">
    <source>
        <dbReference type="ARBA" id="ARBA00023004"/>
    </source>
</evidence>
<dbReference type="Gene3D" id="1.20.910.10">
    <property type="entry name" value="Heme oxygenase-like"/>
    <property type="match status" value="1"/>
</dbReference>
<keyword evidence="2" id="KW-0479">Metal-binding</keyword>
<dbReference type="Pfam" id="PF01126">
    <property type="entry name" value="Heme_oxygenase"/>
    <property type="match status" value="1"/>
</dbReference>
<accession>A0ABS1SGT8</accession>
<dbReference type="PANTHER" id="PTHR10720:SF0">
    <property type="entry name" value="HEME OXYGENASE"/>
    <property type="match status" value="1"/>
</dbReference>
<keyword evidence="1" id="KW-0349">Heme</keyword>
<gene>
    <name evidence="4" type="ORF">D3230_10835</name>
</gene>
<evidence type="ECO:0000313" key="4">
    <source>
        <dbReference type="EMBL" id="MBL3679774.1"/>
    </source>
</evidence>
<keyword evidence="5" id="KW-1185">Reference proteome</keyword>
<evidence type="ECO:0000256" key="1">
    <source>
        <dbReference type="ARBA" id="ARBA00022617"/>
    </source>
</evidence>
<dbReference type="CDD" id="cd19165">
    <property type="entry name" value="HemeO"/>
    <property type="match status" value="1"/>
</dbReference>
<dbReference type="RefSeq" id="WP_202345044.1">
    <property type="nucleotide sequence ID" value="NZ_BAAAPI010000003.1"/>
</dbReference>
<comment type="caution">
    <text evidence="4">The sequence shown here is derived from an EMBL/GenBank/DDBJ whole genome shotgun (WGS) entry which is preliminary data.</text>
</comment>
<protein>
    <submittedName>
        <fullName evidence="4">Biliverdin-producing heme oxygenase</fullName>
    </submittedName>
</protein>
<sequence>MNAQQTQTESLSTLLRQVSLGGHRRSDSEHDAPEPRYATAYLRGGLNRAGIAAQAAHHFLMYEALEAATSAQIERQGTDFAFAMPELRRLPALRADLAHWLGPEWEAEVRGRYATPGIVAYAARLREVAPSSLPHFVAHHYTRYLADLSGGLMIVKMFRDSYDITGDDGVRFYAFPGIPDPRAFKERYRALLDAQPFSDAERAVIAAEVQLAYDLNNAAGADLEERFLEYRA</sequence>
<dbReference type="PIRSF" id="PIRSF000343">
    <property type="entry name" value="Haem_Oase"/>
    <property type="match status" value="1"/>
</dbReference>
<dbReference type="InterPro" id="IPR016053">
    <property type="entry name" value="Haem_Oase-like"/>
</dbReference>
<evidence type="ECO:0000313" key="5">
    <source>
        <dbReference type="Proteomes" id="UP001645859"/>
    </source>
</evidence>
<organism evidence="4 5">
    <name type="scientific">Leucobacter chromiireducens subsp. solipictus</name>
    <dbReference type="NCBI Taxonomy" id="398235"/>
    <lineage>
        <taxon>Bacteria</taxon>
        <taxon>Bacillati</taxon>
        <taxon>Actinomycetota</taxon>
        <taxon>Actinomycetes</taxon>
        <taxon>Micrococcales</taxon>
        <taxon>Microbacteriaceae</taxon>
        <taxon>Leucobacter</taxon>
    </lineage>
</organism>
<dbReference type="InterPro" id="IPR016084">
    <property type="entry name" value="Haem_Oase-like_multi-hlx"/>
</dbReference>
<keyword evidence="3" id="KW-0408">Iron</keyword>
<dbReference type="SUPFAM" id="SSF48613">
    <property type="entry name" value="Heme oxygenase-like"/>
    <property type="match status" value="1"/>
</dbReference>
<dbReference type="PANTHER" id="PTHR10720">
    <property type="entry name" value="HEME OXYGENASE"/>
    <property type="match status" value="1"/>
</dbReference>
<dbReference type="InterPro" id="IPR002051">
    <property type="entry name" value="Haem_Oase"/>
</dbReference>